<name>A0A1J0KTJ0_9GAMM</name>
<dbReference type="SUPFAM" id="SSF111369">
    <property type="entry name" value="HlyD-like secretion proteins"/>
    <property type="match status" value="1"/>
</dbReference>
<dbReference type="PANTHER" id="PTHR30386">
    <property type="entry name" value="MEMBRANE FUSION SUBUNIT OF EMRAB-TOLC MULTIDRUG EFFLUX PUMP"/>
    <property type="match status" value="1"/>
</dbReference>
<keyword evidence="3" id="KW-1185">Reference proteome</keyword>
<dbReference type="RefSeq" id="WP_071663709.1">
    <property type="nucleotide sequence ID" value="NZ_CP009654.1"/>
</dbReference>
<dbReference type="OrthoDB" id="9760528at2"/>
<evidence type="ECO:0000256" key="1">
    <source>
        <dbReference type="SAM" id="Phobius"/>
    </source>
</evidence>
<keyword evidence="1" id="KW-0812">Transmembrane</keyword>
<proteinExistence type="predicted"/>
<keyword evidence="1" id="KW-0472">Membrane</keyword>
<feature type="transmembrane region" description="Helical" evidence="1">
    <location>
        <begin position="14"/>
        <end position="37"/>
    </location>
</feature>
<dbReference type="Gene3D" id="2.40.30.170">
    <property type="match status" value="1"/>
</dbReference>
<keyword evidence="1" id="KW-1133">Transmembrane helix</keyword>
<dbReference type="Gene3D" id="2.40.50.100">
    <property type="match status" value="1"/>
</dbReference>
<sequence length="336" mass="37830">MLESQRLLKKSPSLAKVIIVVFIVVFSLVTILAFVPWQQTAASYGYVTTLSPSERQQNISAPMGGRLGRWFVFEGEKVKKGDPIVEVIDLDPEVLSRLEEEKKAIELSIASSELAIKNAKKNVARHKHLVKTGASTQRIIEQSEFELVNYTKELAIQRVNLAKVKVSIARQKSRLVKAPVDGVIVDRVHGVGGLIVKETDVLATIVPESKTRIVELWVKNMDIPLIKLRDKVMLQFEGWPAVQFSGWPQIAIGTFEGEVMFISPQNNYLGEYKIFVKPAGDRNWPSPDILRLGTGVKAWVMLNKVSLGYELWRRYNGFPINLNSPDLRIEETKEVV</sequence>
<dbReference type="EMBL" id="CP009654">
    <property type="protein sequence ID" value="APC97096.1"/>
    <property type="molecule type" value="Genomic_DNA"/>
</dbReference>
<protein>
    <submittedName>
        <fullName evidence="2">HlyD secretion family protein</fullName>
    </submittedName>
</protein>
<gene>
    <name evidence="2" type="ORF">KX01_747</name>
</gene>
<dbReference type="Proteomes" id="UP000182521">
    <property type="component" value="Chromosome"/>
</dbReference>
<dbReference type="SUPFAM" id="SSF51230">
    <property type="entry name" value="Single hybrid motif"/>
    <property type="match status" value="1"/>
</dbReference>
<dbReference type="AlphaFoldDB" id="A0A1J0KTJ0"/>
<dbReference type="Gene3D" id="1.10.287.470">
    <property type="entry name" value="Helix hairpin bin"/>
    <property type="match status" value="1"/>
</dbReference>
<dbReference type="PANTHER" id="PTHR30386:SF27">
    <property type="entry name" value="MEMBRANE FUSION PROTEIN (MFP) FAMILY PROTEIN"/>
    <property type="match status" value="1"/>
</dbReference>
<evidence type="ECO:0000313" key="2">
    <source>
        <dbReference type="EMBL" id="APC97096.1"/>
    </source>
</evidence>
<evidence type="ECO:0000313" key="3">
    <source>
        <dbReference type="Proteomes" id="UP000182521"/>
    </source>
</evidence>
<accession>A0A1J0KTJ0</accession>
<reference evidence="3" key="1">
    <citation type="submission" date="2014-10" db="EMBL/GenBank/DDBJ databases">
        <authorList>
            <person name="Kuske C.R."/>
            <person name="Challacombe J.F."/>
            <person name="Daligault H.E."/>
            <person name="Davenport K.W."/>
            <person name="Johnson S.L."/>
            <person name="Siddaramappa S."/>
            <person name="Petersen J.M."/>
        </authorList>
    </citation>
    <scope>NUCLEOTIDE SEQUENCE [LARGE SCALE GENOMIC DNA]</scope>
    <source>
        <strain evidence="3">CA97-1460</strain>
    </source>
</reference>
<dbReference type="InterPro" id="IPR050739">
    <property type="entry name" value="MFP"/>
</dbReference>
<organism evidence="2 3">
    <name type="scientific">Francisella frigiditurris</name>
    <dbReference type="NCBI Taxonomy" id="1542390"/>
    <lineage>
        <taxon>Bacteria</taxon>
        <taxon>Pseudomonadati</taxon>
        <taxon>Pseudomonadota</taxon>
        <taxon>Gammaproteobacteria</taxon>
        <taxon>Thiotrichales</taxon>
        <taxon>Francisellaceae</taxon>
        <taxon>Francisella</taxon>
    </lineage>
</organism>
<dbReference type="KEGG" id="frc:KX01_747"/>
<dbReference type="STRING" id="1542390.KX01_747"/>
<dbReference type="InterPro" id="IPR011053">
    <property type="entry name" value="Single_hybrid_motif"/>
</dbReference>